<dbReference type="InterPro" id="IPR003593">
    <property type="entry name" value="AAA+_ATPase"/>
</dbReference>
<dbReference type="PROSITE" id="PS50893">
    <property type="entry name" value="ABC_TRANSPORTER_2"/>
    <property type="match status" value="1"/>
</dbReference>
<dbReference type="GO" id="GO:0022857">
    <property type="term" value="F:transmembrane transporter activity"/>
    <property type="evidence" value="ECO:0007669"/>
    <property type="project" value="InterPro"/>
</dbReference>
<keyword evidence="3" id="KW-0201">Cytochrome c-type biogenesis</keyword>
<dbReference type="Pfam" id="PF00005">
    <property type="entry name" value="ABC_tran"/>
    <property type="match status" value="1"/>
</dbReference>
<dbReference type="InterPro" id="IPR027417">
    <property type="entry name" value="P-loop_NTPase"/>
</dbReference>
<organism evidence="8 9">
    <name type="scientific">Kiloniella spongiae</name>
    <dbReference type="NCBI Taxonomy" id="1489064"/>
    <lineage>
        <taxon>Bacteria</taxon>
        <taxon>Pseudomonadati</taxon>
        <taxon>Pseudomonadota</taxon>
        <taxon>Alphaproteobacteria</taxon>
        <taxon>Rhodospirillales</taxon>
        <taxon>Kiloniellaceae</taxon>
        <taxon>Kiloniella</taxon>
    </lineage>
</organism>
<proteinExistence type="predicted"/>
<dbReference type="SMART" id="SM00382">
    <property type="entry name" value="AAA"/>
    <property type="match status" value="1"/>
</dbReference>
<evidence type="ECO:0000256" key="2">
    <source>
        <dbReference type="ARBA" id="ARBA00022741"/>
    </source>
</evidence>
<dbReference type="GO" id="GO:0017004">
    <property type="term" value="P:cytochrome complex assembly"/>
    <property type="evidence" value="ECO:0007669"/>
    <property type="project" value="UniProtKB-KW"/>
</dbReference>
<evidence type="ECO:0000256" key="5">
    <source>
        <dbReference type="ARBA" id="ARBA00022967"/>
    </source>
</evidence>
<keyword evidence="9" id="KW-1185">Reference proteome</keyword>
<dbReference type="InterPro" id="IPR005895">
    <property type="entry name" value="ABC_transptr_haem_export_CcmA"/>
</dbReference>
<evidence type="ECO:0000259" key="7">
    <source>
        <dbReference type="PROSITE" id="PS50893"/>
    </source>
</evidence>
<evidence type="ECO:0000256" key="4">
    <source>
        <dbReference type="ARBA" id="ARBA00022840"/>
    </source>
</evidence>
<feature type="domain" description="ABC transporter" evidence="7">
    <location>
        <begin position="7"/>
        <end position="225"/>
    </location>
</feature>
<gene>
    <name evidence="8" type="ORF">WH96_08990</name>
</gene>
<reference evidence="8 9" key="1">
    <citation type="submission" date="2015-03" db="EMBL/GenBank/DDBJ databases">
        <title>Genome Sequence of Kiloniella spongiae MEBiC09566, isolated from a marine sponge.</title>
        <authorList>
            <person name="Shao Z."/>
            <person name="Wang L."/>
            <person name="Li X."/>
        </authorList>
    </citation>
    <scope>NUCLEOTIDE SEQUENCE [LARGE SCALE GENOMIC DNA]</scope>
    <source>
        <strain evidence="8 9">MEBiC09566</strain>
    </source>
</reference>
<evidence type="ECO:0000256" key="6">
    <source>
        <dbReference type="ARBA" id="ARBA00023136"/>
    </source>
</evidence>
<protein>
    <recommendedName>
        <fullName evidence="7">ABC transporter domain-containing protein</fullName>
    </recommendedName>
</protein>
<comment type="caution">
    <text evidence="8">The sequence shown here is derived from an EMBL/GenBank/DDBJ whole genome shotgun (WGS) entry which is preliminary data.</text>
</comment>
<dbReference type="GO" id="GO:0016887">
    <property type="term" value="F:ATP hydrolysis activity"/>
    <property type="evidence" value="ECO:0007669"/>
    <property type="project" value="InterPro"/>
</dbReference>
<dbReference type="SUPFAM" id="SSF52540">
    <property type="entry name" value="P-loop containing nucleoside triphosphate hydrolases"/>
    <property type="match status" value="1"/>
</dbReference>
<dbReference type="PANTHER" id="PTHR43499">
    <property type="entry name" value="ABC TRANSPORTER I FAMILY MEMBER 1"/>
    <property type="match status" value="1"/>
</dbReference>
<keyword evidence="2" id="KW-0547">Nucleotide-binding</keyword>
<keyword evidence="6" id="KW-0472">Membrane</keyword>
<dbReference type="PANTHER" id="PTHR43499:SF1">
    <property type="entry name" value="ABC TRANSPORTER I FAMILY MEMBER 1"/>
    <property type="match status" value="1"/>
</dbReference>
<evidence type="ECO:0000313" key="8">
    <source>
        <dbReference type="EMBL" id="KLN60635.1"/>
    </source>
</evidence>
<dbReference type="GO" id="GO:0005524">
    <property type="term" value="F:ATP binding"/>
    <property type="evidence" value="ECO:0007669"/>
    <property type="project" value="UniProtKB-KW"/>
</dbReference>
<keyword evidence="5" id="KW-1278">Translocase</keyword>
<dbReference type="STRING" id="1489064.WH96_08990"/>
<dbReference type="Gene3D" id="3.40.50.300">
    <property type="entry name" value="P-loop containing nucleotide triphosphate hydrolases"/>
    <property type="match status" value="1"/>
</dbReference>
<sequence>MLGSSLFQGKDLTCIRGGRTVFLGLNFNLAKGQALVLEGPNGSGKSSLIRMLSGLVRPRFGKLVWQEQDATKDPEIFQKHIHYIGHRNAIKPVLTVLENLAYWSGKTKDDPGLEDALDHFRMLPLKHTPANLLSSGQSRRLTLSRLLASERSVWLLDEPSVGLDVASVSLLEEVIKTHRLKGGSVIFATHSPIQVENPDRLNLQDYSPLYNKELLEIENDEESWI</sequence>
<evidence type="ECO:0000256" key="1">
    <source>
        <dbReference type="ARBA" id="ARBA00022448"/>
    </source>
</evidence>
<evidence type="ECO:0000256" key="3">
    <source>
        <dbReference type="ARBA" id="ARBA00022748"/>
    </source>
</evidence>
<dbReference type="AlphaFoldDB" id="A0A0H2MVB0"/>
<dbReference type="EMBL" id="LAQL01000006">
    <property type="protein sequence ID" value="KLN60635.1"/>
    <property type="molecule type" value="Genomic_DNA"/>
</dbReference>
<keyword evidence="4" id="KW-0067">ATP-binding</keyword>
<dbReference type="InterPro" id="IPR003439">
    <property type="entry name" value="ABC_transporter-like_ATP-bd"/>
</dbReference>
<evidence type="ECO:0000313" key="9">
    <source>
        <dbReference type="Proteomes" id="UP000035444"/>
    </source>
</evidence>
<dbReference type="NCBIfam" id="TIGR01189">
    <property type="entry name" value="ccmA"/>
    <property type="match status" value="1"/>
</dbReference>
<dbReference type="InterPro" id="IPR017871">
    <property type="entry name" value="ABC_transporter-like_CS"/>
</dbReference>
<dbReference type="OrthoDB" id="9800654at2"/>
<dbReference type="Proteomes" id="UP000035444">
    <property type="component" value="Unassembled WGS sequence"/>
</dbReference>
<name>A0A0H2MVB0_9PROT</name>
<keyword evidence="1" id="KW-0813">Transport</keyword>
<dbReference type="PROSITE" id="PS00211">
    <property type="entry name" value="ABC_TRANSPORTER_1"/>
    <property type="match status" value="1"/>
</dbReference>
<accession>A0A0H2MVB0</accession>